<dbReference type="PANTHER" id="PTHR11803:SF39">
    <property type="entry name" value="2-IMINOBUTANOATE_2-IMINOPROPANOATE DEAMINASE"/>
    <property type="match status" value="1"/>
</dbReference>
<evidence type="ECO:0000256" key="1">
    <source>
        <dbReference type="ARBA" id="ARBA00010552"/>
    </source>
</evidence>
<accession>A0AAN1XY76</accession>
<sequence>MSAREAIHTATAPAAIGPYSQAIAAGGFVFTSGQIALDPVSGALVDAEVGGQTRQVMANLAAVLAAAGLTFGDVVKTTIFLVDMNDFAEVNAVYGESFAGEIAPARSTVAVAALPRGARVEIEAIAQSR</sequence>
<dbReference type="RefSeq" id="WP_317994746.1">
    <property type="nucleotide sequence ID" value="NZ_AP025523.1"/>
</dbReference>
<dbReference type="Gene3D" id="3.30.1330.40">
    <property type="entry name" value="RutC-like"/>
    <property type="match status" value="1"/>
</dbReference>
<dbReference type="InterPro" id="IPR006056">
    <property type="entry name" value="RidA"/>
</dbReference>
<dbReference type="AlphaFoldDB" id="A0AAN1XY76"/>
<dbReference type="EMBL" id="AP025523">
    <property type="protein sequence ID" value="BDE07134.1"/>
    <property type="molecule type" value="Genomic_DNA"/>
</dbReference>
<evidence type="ECO:0000313" key="3">
    <source>
        <dbReference type="Proteomes" id="UP001317532"/>
    </source>
</evidence>
<dbReference type="InterPro" id="IPR035959">
    <property type="entry name" value="RutC-like_sf"/>
</dbReference>
<dbReference type="PANTHER" id="PTHR11803">
    <property type="entry name" value="2-IMINOBUTANOATE/2-IMINOPROPANOATE DEAMINASE RIDA"/>
    <property type="match status" value="1"/>
</dbReference>
<dbReference type="CDD" id="cd00448">
    <property type="entry name" value="YjgF_YER057c_UK114_family"/>
    <property type="match status" value="1"/>
</dbReference>
<dbReference type="SUPFAM" id="SSF55298">
    <property type="entry name" value="YjgF-like"/>
    <property type="match status" value="1"/>
</dbReference>
<dbReference type="FunFam" id="3.30.1330.40:FF:000001">
    <property type="entry name" value="L-PSP family endoribonuclease"/>
    <property type="match status" value="1"/>
</dbReference>
<reference evidence="2 3" key="1">
    <citation type="journal article" date="2022" name="ISME Commun">
        <title>Vulcanimicrobium alpinus gen. nov. sp. nov., the first cultivated representative of the candidate phylum 'Eremiobacterota', is a metabolically versatile aerobic anoxygenic phototroph.</title>
        <authorList>
            <person name="Yabe S."/>
            <person name="Muto K."/>
            <person name="Abe K."/>
            <person name="Yokota A."/>
            <person name="Staudigel H."/>
            <person name="Tebo B.M."/>
        </authorList>
    </citation>
    <scope>NUCLEOTIDE SEQUENCE [LARGE SCALE GENOMIC DNA]</scope>
    <source>
        <strain evidence="2 3">WC8-2</strain>
    </source>
</reference>
<dbReference type="InterPro" id="IPR006175">
    <property type="entry name" value="YjgF/YER057c/UK114"/>
</dbReference>
<dbReference type="Pfam" id="PF01042">
    <property type="entry name" value="Ribonuc_L-PSP"/>
    <property type="match status" value="1"/>
</dbReference>
<name>A0AAN1XY76_UNVUL</name>
<evidence type="ECO:0000313" key="2">
    <source>
        <dbReference type="EMBL" id="BDE07134.1"/>
    </source>
</evidence>
<keyword evidence="3" id="KW-1185">Reference proteome</keyword>
<dbReference type="KEGG" id="vab:WPS_24100"/>
<dbReference type="NCBIfam" id="TIGR00004">
    <property type="entry name" value="Rid family detoxifying hydrolase"/>
    <property type="match status" value="1"/>
</dbReference>
<dbReference type="GO" id="GO:0019239">
    <property type="term" value="F:deaminase activity"/>
    <property type="evidence" value="ECO:0007669"/>
    <property type="project" value="TreeGrafter"/>
</dbReference>
<protein>
    <submittedName>
        <fullName evidence="2">Reactive intermediate/imine deaminase</fullName>
    </submittedName>
</protein>
<organism evidence="2 3">
    <name type="scientific">Vulcanimicrobium alpinum</name>
    <dbReference type="NCBI Taxonomy" id="3016050"/>
    <lineage>
        <taxon>Bacteria</taxon>
        <taxon>Bacillati</taxon>
        <taxon>Vulcanimicrobiota</taxon>
        <taxon>Vulcanimicrobiia</taxon>
        <taxon>Vulcanimicrobiales</taxon>
        <taxon>Vulcanimicrobiaceae</taxon>
        <taxon>Vulcanimicrobium</taxon>
    </lineage>
</organism>
<gene>
    <name evidence="2" type="ORF">WPS_24100</name>
</gene>
<dbReference type="InterPro" id="IPR019897">
    <property type="entry name" value="RidA_CS"/>
</dbReference>
<proteinExistence type="inferred from homology"/>
<dbReference type="PROSITE" id="PS01094">
    <property type="entry name" value="UPF0076"/>
    <property type="match status" value="1"/>
</dbReference>
<comment type="similarity">
    <text evidence="1">Belongs to the RutC family.</text>
</comment>
<dbReference type="Proteomes" id="UP001317532">
    <property type="component" value="Chromosome"/>
</dbReference>
<dbReference type="GO" id="GO:0005829">
    <property type="term" value="C:cytosol"/>
    <property type="evidence" value="ECO:0007669"/>
    <property type="project" value="TreeGrafter"/>
</dbReference>